<reference evidence="2" key="1">
    <citation type="submission" date="2005-09" db="EMBL/GenBank/DDBJ databases">
        <authorList>
            <person name="Mural R.J."/>
            <person name="Li P.W."/>
            <person name="Adams M.D."/>
            <person name="Amanatides P.G."/>
            <person name="Baden-Tillson H."/>
            <person name="Barnstead M."/>
            <person name="Chin S.H."/>
            <person name="Dew I."/>
            <person name="Evans C.A."/>
            <person name="Ferriera S."/>
            <person name="Flanigan M."/>
            <person name="Fosler C."/>
            <person name="Glodek A."/>
            <person name="Gu Z."/>
            <person name="Holt R.A."/>
            <person name="Jennings D."/>
            <person name="Kraft C.L."/>
            <person name="Lu F."/>
            <person name="Nguyen T."/>
            <person name="Nusskern D.R."/>
            <person name="Pfannkoch C.M."/>
            <person name="Sitter C."/>
            <person name="Sutton G.G."/>
            <person name="Venter J.C."/>
            <person name="Wang Z."/>
            <person name="Woodage T."/>
            <person name="Zheng X.H."/>
            <person name="Zhong F."/>
        </authorList>
    </citation>
    <scope>NUCLEOTIDE SEQUENCE [LARGE SCALE GENOMIC DNA]</scope>
    <source>
        <strain>BN</strain>
        <strain evidence="2">Sprague-Dawley</strain>
    </source>
</reference>
<evidence type="ECO:0000313" key="2">
    <source>
        <dbReference type="Proteomes" id="UP000234681"/>
    </source>
</evidence>
<protein>
    <submittedName>
        <fullName evidence="1">Cd200 antigen, isoform CRA_c</fullName>
    </submittedName>
</protein>
<dbReference type="EMBL" id="CH473967">
    <property type="protein sequence ID" value="EDM11143.1"/>
    <property type="molecule type" value="Genomic_DNA"/>
</dbReference>
<sequence>MQKEACEGFDFLLLSRVLSIYIPRGSCVPRVCCRT</sequence>
<proteinExistence type="predicted"/>
<dbReference type="RGD" id="3104">
    <property type="gene designation" value="Cd200"/>
</dbReference>
<gene>
    <name evidence="1 3" type="primary">Cd200</name>
    <name evidence="1" type="ORF">rCG_52634</name>
</gene>
<name>A6IQZ0_RAT</name>
<accession>A6IQZ0</accession>
<evidence type="ECO:0000313" key="3">
    <source>
        <dbReference type="RGD" id="3104"/>
    </source>
</evidence>
<evidence type="ECO:0000313" key="1">
    <source>
        <dbReference type="EMBL" id="EDM11143.1"/>
    </source>
</evidence>
<organism evidence="1 2">
    <name type="scientific">Rattus norvegicus</name>
    <name type="common">Rat</name>
    <dbReference type="NCBI Taxonomy" id="10116"/>
    <lineage>
        <taxon>Eukaryota</taxon>
        <taxon>Metazoa</taxon>
        <taxon>Chordata</taxon>
        <taxon>Craniata</taxon>
        <taxon>Vertebrata</taxon>
        <taxon>Euteleostomi</taxon>
        <taxon>Mammalia</taxon>
        <taxon>Eutheria</taxon>
        <taxon>Euarchontoglires</taxon>
        <taxon>Glires</taxon>
        <taxon>Rodentia</taxon>
        <taxon>Myomorpha</taxon>
        <taxon>Muroidea</taxon>
        <taxon>Muridae</taxon>
        <taxon>Murinae</taxon>
        <taxon>Rattus</taxon>
    </lineage>
</organism>
<dbReference type="Proteomes" id="UP000234681">
    <property type="component" value="Chromosome 11"/>
</dbReference>
<dbReference type="AlphaFoldDB" id="A6IQZ0"/>